<reference evidence="11" key="1">
    <citation type="submission" date="2023-10" db="EMBL/GenBank/DDBJ databases">
        <title>Chromosome-level genome of the transformable northern wattle, Acacia crassicarpa.</title>
        <authorList>
            <person name="Massaro I."/>
            <person name="Sinha N.R."/>
            <person name="Poethig S."/>
            <person name="Leichty A.R."/>
        </authorList>
    </citation>
    <scope>NUCLEOTIDE SEQUENCE</scope>
    <source>
        <strain evidence="11">Acra3RX</strain>
        <tissue evidence="11">Leaf</tissue>
    </source>
</reference>
<dbReference type="InterPro" id="IPR048913">
    <property type="entry name" value="BetaGal_gal-bd"/>
</dbReference>
<evidence type="ECO:0000256" key="1">
    <source>
        <dbReference type="ARBA" id="ARBA00001412"/>
    </source>
</evidence>
<dbReference type="FunFam" id="2.60.120.260:FF:000142">
    <property type="entry name" value="Beta-galactosidase"/>
    <property type="match status" value="1"/>
</dbReference>
<proteinExistence type="inferred from homology"/>
<dbReference type="Pfam" id="PF02140">
    <property type="entry name" value="SUEL_Lectin"/>
    <property type="match status" value="1"/>
</dbReference>
<dbReference type="InterPro" id="IPR031330">
    <property type="entry name" value="Gly_Hdrlase_35_cat"/>
</dbReference>
<gene>
    <name evidence="11" type="ORF">QN277_007748</name>
</gene>
<dbReference type="FunFam" id="3.20.20.80:FF:000006">
    <property type="entry name" value="Beta-galactosidase"/>
    <property type="match status" value="1"/>
</dbReference>
<evidence type="ECO:0000256" key="3">
    <source>
        <dbReference type="ARBA" id="ARBA00012756"/>
    </source>
</evidence>
<dbReference type="SUPFAM" id="SSF49785">
    <property type="entry name" value="Galactose-binding domain-like"/>
    <property type="match status" value="2"/>
</dbReference>
<dbReference type="InterPro" id="IPR019801">
    <property type="entry name" value="Glyco_hydro_35_CS"/>
</dbReference>
<dbReference type="Gene3D" id="2.60.120.260">
    <property type="entry name" value="Galactose-binding domain-like"/>
    <property type="match status" value="1"/>
</dbReference>
<protein>
    <recommendedName>
        <fullName evidence="3 7">Beta-galactosidase</fullName>
        <ecNumber evidence="3 7">3.2.1.23</ecNumber>
    </recommendedName>
</protein>
<keyword evidence="12" id="KW-1185">Reference proteome</keyword>
<keyword evidence="6 7" id="KW-0326">Glycosidase</keyword>
<dbReference type="GO" id="GO:0004565">
    <property type="term" value="F:beta-galactosidase activity"/>
    <property type="evidence" value="ECO:0007669"/>
    <property type="project" value="UniProtKB-EC"/>
</dbReference>
<dbReference type="Proteomes" id="UP001293593">
    <property type="component" value="Unassembled WGS sequence"/>
</dbReference>
<keyword evidence="4 9" id="KW-0732">Signal</keyword>
<dbReference type="PROSITE" id="PS01182">
    <property type="entry name" value="GLYCOSYL_HYDROL_F35"/>
    <property type="match status" value="1"/>
</dbReference>
<dbReference type="InterPro" id="IPR001944">
    <property type="entry name" value="Glycoside_Hdrlase_35"/>
</dbReference>
<evidence type="ECO:0000256" key="6">
    <source>
        <dbReference type="ARBA" id="ARBA00023295"/>
    </source>
</evidence>
<dbReference type="InterPro" id="IPR000922">
    <property type="entry name" value="Lectin_gal-bd_dom"/>
</dbReference>
<dbReference type="Gene3D" id="3.20.20.80">
    <property type="entry name" value="Glycosidases"/>
    <property type="match status" value="1"/>
</dbReference>
<dbReference type="EMBL" id="JAWXYG010000012">
    <property type="protein sequence ID" value="KAK4258284.1"/>
    <property type="molecule type" value="Genomic_DNA"/>
</dbReference>
<evidence type="ECO:0000313" key="11">
    <source>
        <dbReference type="EMBL" id="KAK4258284.1"/>
    </source>
</evidence>
<dbReference type="InterPro" id="IPR041392">
    <property type="entry name" value="GHD"/>
</dbReference>
<evidence type="ECO:0000313" key="12">
    <source>
        <dbReference type="Proteomes" id="UP001293593"/>
    </source>
</evidence>
<feature type="chain" id="PRO_5042015969" description="Beta-galactosidase" evidence="9">
    <location>
        <begin position="24"/>
        <end position="823"/>
    </location>
</feature>
<evidence type="ECO:0000256" key="5">
    <source>
        <dbReference type="ARBA" id="ARBA00022801"/>
    </source>
</evidence>
<dbReference type="InterPro" id="IPR017853">
    <property type="entry name" value="GH"/>
</dbReference>
<sequence length="823" mass="92330">MSSSSSWDKIVFFFISFLGLCSAIEVSYDGKSLIINGERRIIFSGAVHYPRSTEEMWPNIIQKAKDGGLDAIETYIFWNHHEPARRKYDFSENLDFVKFFKLIQQAGLYAILRIGPYACAEWNYGGFPLWLHKMPGIELRTDNQVFKNEMSIFTSKIVNMAKEAKLFASQGGPVILAQIENEYGNIMWGYGDAGKAYMKWCAQMALAQNIGVPWFMCQQDDAPEGIINTCNGYYCDTFQPNNPNSPKMWTENWIGWFQKWGQRNPHRTGEDVAYSVARFFQNGGVLNNYYMYHGGTNFGRSAGGPYIMTSYDYDAPVDEYGNLNQPKWGHLKQLHAAIKLGEKILTDGIRVDRDFGSLVTLTTYTSNTTGGRFCFLSNANEHQDAYIDLKDGNDKYFVPAWSVTILDNCSKEVFNTAKVNSQTSIMVKKNNYSELPTGKLTWAWRPEAMKDTMKGMGKFKSNQLLEQKDLTLDVSDYLWYMTTINIKDESAWKNATLRVNTQGHVLHSFVNKRFVGSEFSQWGNGFTFETPISLKRGRNIITLLSATVGLANYGVKFDLAKTGIEGGPIQLIGKNNVTMDISNSSWSYKIGLNGEVKRLYDPSMYTSSTNNPPVGRRMTWYATHFKTPSGTDPVVVDLQGMGKGEAWINGQSIGRYWPSMIASSDGCDEECDYRGAYKPEKCNYNCGNPSQRWYHVPRSFLNNNQGNTLVLFEEIGGNPQNVSFRTVTIGTICAYGYEGALLELSCQGEKTISEIQFASFGDPQGKCGSFQKGSWEANNSKAIVEAACLGKENCELSVTREAFSASGIGNNATTIRLAVQALC</sequence>
<dbReference type="InterPro" id="IPR008979">
    <property type="entry name" value="Galactose-bd-like_sf"/>
</dbReference>
<comment type="similarity">
    <text evidence="2 8">Belongs to the glycosyl hydrolase 35 family.</text>
</comment>
<dbReference type="EC" id="3.2.1.23" evidence="3 7"/>
<dbReference type="PROSITE" id="PS50228">
    <property type="entry name" value="SUEL_LECTIN"/>
    <property type="match status" value="1"/>
</dbReference>
<name>A0AAE1IY19_9FABA</name>
<evidence type="ECO:0000256" key="8">
    <source>
        <dbReference type="RuleBase" id="RU003679"/>
    </source>
</evidence>
<keyword evidence="5 7" id="KW-0378">Hydrolase</keyword>
<dbReference type="Pfam" id="PF01301">
    <property type="entry name" value="Glyco_hydro_35"/>
    <property type="match status" value="1"/>
</dbReference>
<feature type="domain" description="SUEL-type lectin" evidence="10">
    <location>
        <begin position="736"/>
        <end position="823"/>
    </location>
</feature>
<dbReference type="PANTHER" id="PTHR23421">
    <property type="entry name" value="BETA-GALACTOSIDASE RELATED"/>
    <property type="match status" value="1"/>
</dbReference>
<dbReference type="GO" id="GO:0005975">
    <property type="term" value="P:carbohydrate metabolic process"/>
    <property type="evidence" value="ECO:0007669"/>
    <property type="project" value="InterPro"/>
</dbReference>
<dbReference type="Gene3D" id="2.60.120.740">
    <property type="match status" value="1"/>
</dbReference>
<accession>A0AAE1IY19</accession>
<evidence type="ECO:0000256" key="4">
    <source>
        <dbReference type="ARBA" id="ARBA00022729"/>
    </source>
</evidence>
<evidence type="ECO:0000256" key="9">
    <source>
        <dbReference type="SAM" id="SignalP"/>
    </source>
</evidence>
<evidence type="ECO:0000259" key="10">
    <source>
        <dbReference type="PROSITE" id="PS50228"/>
    </source>
</evidence>
<dbReference type="Pfam" id="PF17834">
    <property type="entry name" value="GHD"/>
    <property type="match status" value="1"/>
</dbReference>
<evidence type="ECO:0000256" key="2">
    <source>
        <dbReference type="ARBA" id="ARBA00009809"/>
    </source>
</evidence>
<comment type="caution">
    <text evidence="11">The sequence shown here is derived from an EMBL/GenBank/DDBJ whole genome shotgun (WGS) entry which is preliminary data.</text>
</comment>
<evidence type="ECO:0000256" key="7">
    <source>
        <dbReference type="RuleBase" id="RU000675"/>
    </source>
</evidence>
<organism evidence="11 12">
    <name type="scientific">Acacia crassicarpa</name>
    <name type="common">northern wattle</name>
    <dbReference type="NCBI Taxonomy" id="499986"/>
    <lineage>
        <taxon>Eukaryota</taxon>
        <taxon>Viridiplantae</taxon>
        <taxon>Streptophyta</taxon>
        <taxon>Embryophyta</taxon>
        <taxon>Tracheophyta</taxon>
        <taxon>Spermatophyta</taxon>
        <taxon>Magnoliopsida</taxon>
        <taxon>eudicotyledons</taxon>
        <taxon>Gunneridae</taxon>
        <taxon>Pentapetalae</taxon>
        <taxon>rosids</taxon>
        <taxon>fabids</taxon>
        <taxon>Fabales</taxon>
        <taxon>Fabaceae</taxon>
        <taxon>Caesalpinioideae</taxon>
        <taxon>mimosoid clade</taxon>
        <taxon>Acacieae</taxon>
        <taxon>Acacia</taxon>
    </lineage>
</organism>
<dbReference type="GO" id="GO:0030246">
    <property type="term" value="F:carbohydrate binding"/>
    <property type="evidence" value="ECO:0007669"/>
    <property type="project" value="InterPro"/>
</dbReference>
<dbReference type="PRINTS" id="PR00742">
    <property type="entry name" value="GLHYDRLASE35"/>
</dbReference>
<dbReference type="Pfam" id="PF21467">
    <property type="entry name" value="BetaGal_gal-bd"/>
    <property type="match status" value="1"/>
</dbReference>
<dbReference type="InterPro" id="IPR043159">
    <property type="entry name" value="Lectin_gal-bd_sf"/>
</dbReference>
<dbReference type="SUPFAM" id="SSF51445">
    <property type="entry name" value="(Trans)glycosidases"/>
    <property type="match status" value="1"/>
</dbReference>
<dbReference type="CDD" id="cd22842">
    <property type="entry name" value="Gal_Rha_Lectin_BGal"/>
    <property type="match status" value="1"/>
</dbReference>
<feature type="signal peptide" evidence="9">
    <location>
        <begin position="1"/>
        <end position="23"/>
    </location>
</feature>
<dbReference type="AlphaFoldDB" id="A0AAE1IY19"/>
<comment type="catalytic activity">
    <reaction evidence="1 7">
        <text>Hydrolysis of terminal non-reducing beta-D-galactose residues in beta-D-galactosides.</text>
        <dbReference type="EC" id="3.2.1.23"/>
    </reaction>
</comment>